<sequence length="205" mass="23665">MGSDQALQDRIGFFVKHGYLDRVPSSWQVKVGWMAMLPIILGESERERERSRRTLMGQVPIRVPLQLLYNPRQLMVDTGLYQTAAALIRHVVSVYHEDAFLGYDLQVLQSHPGGLALLREEASKIVEGKTRWAPYLRELVGWPGYHARLIELAEAAERFEYPDMLDLDPRFSSLVGFAKFCNTLPDWPAREFYGFDLKKIIGRWK</sequence>
<reference evidence="1 2" key="1">
    <citation type="submission" date="2023-12" db="EMBL/GenBank/DDBJ databases">
        <title>the genome sequence of Hyalangium sp. s54d21.</title>
        <authorList>
            <person name="Zhang X."/>
        </authorList>
    </citation>
    <scope>NUCLEOTIDE SEQUENCE [LARGE SCALE GENOMIC DNA]</scope>
    <source>
        <strain evidence="2">s54d21</strain>
    </source>
</reference>
<dbReference type="RefSeq" id="WP_321544298.1">
    <property type="nucleotide sequence ID" value="NZ_JAXIVS010000001.1"/>
</dbReference>
<gene>
    <name evidence="1" type="ORF">SYV04_04320</name>
</gene>
<dbReference type="Proteomes" id="UP001291309">
    <property type="component" value="Unassembled WGS sequence"/>
</dbReference>
<accession>A0ABU5GWM4</accession>
<protein>
    <submittedName>
        <fullName evidence="1">Uncharacterized protein</fullName>
    </submittedName>
</protein>
<name>A0ABU5GWM4_9BACT</name>
<dbReference type="EMBL" id="JAXIVS010000001">
    <property type="protein sequence ID" value="MDY7225591.1"/>
    <property type="molecule type" value="Genomic_DNA"/>
</dbReference>
<keyword evidence="2" id="KW-1185">Reference proteome</keyword>
<evidence type="ECO:0000313" key="2">
    <source>
        <dbReference type="Proteomes" id="UP001291309"/>
    </source>
</evidence>
<comment type="caution">
    <text evidence="1">The sequence shown here is derived from an EMBL/GenBank/DDBJ whole genome shotgun (WGS) entry which is preliminary data.</text>
</comment>
<evidence type="ECO:0000313" key="1">
    <source>
        <dbReference type="EMBL" id="MDY7225591.1"/>
    </source>
</evidence>
<organism evidence="1 2">
    <name type="scientific">Hyalangium rubrum</name>
    <dbReference type="NCBI Taxonomy" id="3103134"/>
    <lineage>
        <taxon>Bacteria</taxon>
        <taxon>Pseudomonadati</taxon>
        <taxon>Myxococcota</taxon>
        <taxon>Myxococcia</taxon>
        <taxon>Myxococcales</taxon>
        <taxon>Cystobacterineae</taxon>
        <taxon>Archangiaceae</taxon>
        <taxon>Hyalangium</taxon>
    </lineage>
</organism>
<proteinExistence type="predicted"/>